<evidence type="ECO:0000313" key="2">
    <source>
        <dbReference type="EMBL" id="GLK15383.1"/>
    </source>
</evidence>
<dbReference type="Proteomes" id="UP001143474">
    <property type="component" value="Unassembled WGS sequence"/>
</dbReference>
<dbReference type="AlphaFoldDB" id="A0A9W6ICW3"/>
<dbReference type="EMBL" id="BSEV01000050">
    <property type="protein sequence ID" value="GLK15383.1"/>
    <property type="molecule type" value="Genomic_DNA"/>
</dbReference>
<organism evidence="2 3">
    <name type="scientific">Streptosporangium carneum</name>
    <dbReference type="NCBI Taxonomy" id="47481"/>
    <lineage>
        <taxon>Bacteria</taxon>
        <taxon>Bacillati</taxon>
        <taxon>Actinomycetota</taxon>
        <taxon>Actinomycetes</taxon>
        <taxon>Streptosporangiales</taxon>
        <taxon>Streptosporangiaceae</taxon>
        <taxon>Streptosporangium</taxon>
    </lineage>
</organism>
<name>A0A9W6ICW3_9ACTN</name>
<protein>
    <submittedName>
        <fullName evidence="2">Uncharacterized protein</fullName>
    </submittedName>
</protein>
<reference evidence="2" key="2">
    <citation type="submission" date="2023-01" db="EMBL/GenBank/DDBJ databases">
        <authorList>
            <person name="Sun Q."/>
            <person name="Evtushenko L."/>
        </authorList>
    </citation>
    <scope>NUCLEOTIDE SEQUENCE</scope>
    <source>
        <strain evidence="2">VKM Ac-2007</strain>
    </source>
</reference>
<evidence type="ECO:0000313" key="3">
    <source>
        <dbReference type="Proteomes" id="UP001143474"/>
    </source>
</evidence>
<gene>
    <name evidence="2" type="ORF">GCM10017600_87960</name>
</gene>
<sequence length="61" mass="6636">MNGARKGARVGPPRFKSRKTKAAGIDPVLRKALSRLRNAALIVRWADLPLLALPPARTHLA</sequence>
<feature type="region of interest" description="Disordered" evidence="1">
    <location>
        <begin position="1"/>
        <end position="21"/>
    </location>
</feature>
<proteinExistence type="predicted"/>
<accession>A0A9W6ICW3</accession>
<keyword evidence="3" id="KW-1185">Reference proteome</keyword>
<reference evidence="2" key="1">
    <citation type="journal article" date="2014" name="Int. J. Syst. Evol. Microbiol.">
        <title>Complete genome sequence of Corynebacterium casei LMG S-19264T (=DSM 44701T), isolated from a smear-ripened cheese.</title>
        <authorList>
            <consortium name="US DOE Joint Genome Institute (JGI-PGF)"/>
            <person name="Walter F."/>
            <person name="Albersmeier A."/>
            <person name="Kalinowski J."/>
            <person name="Ruckert C."/>
        </authorList>
    </citation>
    <scope>NUCLEOTIDE SEQUENCE</scope>
    <source>
        <strain evidence="2">VKM Ac-2007</strain>
    </source>
</reference>
<comment type="caution">
    <text evidence="2">The sequence shown here is derived from an EMBL/GenBank/DDBJ whole genome shotgun (WGS) entry which is preliminary data.</text>
</comment>
<evidence type="ECO:0000256" key="1">
    <source>
        <dbReference type="SAM" id="MobiDB-lite"/>
    </source>
</evidence>